<dbReference type="STRING" id="75743.A0A401QA10"/>
<name>A0A401QA10_SCYTO</name>
<organism evidence="2 3">
    <name type="scientific">Scyliorhinus torazame</name>
    <name type="common">Cloudy catshark</name>
    <name type="synonym">Catulus torazame</name>
    <dbReference type="NCBI Taxonomy" id="75743"/>
    <lineage>
        <taxon>Eukaryota</taxon>
        <taxon>Metazoa</taxon>
        <taxon>Chordata</taxon>
        <taxon>Craniata</taxon>
        <taxon>Vertebrata</taxon>
        <taxon>Chondrichthyes</taxon>
        <taxon>Elasmobranchii</taxon>
        <taxon>Galeomorphii</taxon>
        <taxon>Galeoidea</taxon>
        <taxon>Carcharhiniformes</taxon>
        <taxon>Scyliorhinidae</taxon>
        <taxon>Scyliorhinus</taxon>
    </lineage>
</organism>
<protein>
    <submittedName>
        <fullName evidence="2">Uncharacterized protein</fullName>
    </submittedName>
</protein>
<dbReference type="EMBL" id="BFAA01019348">
    <property type="protein sequence ID" value="GCB82224.1"/>
    <property type="molecule type" value="Genomic_DNA"/>
</dbReference>
<reference evidence="2 3" key="1">
    <citation type="journal article" date="2018" name="Nat. Ecol. Evol.">
        <title>Shark genomes provide insights into elasmobranch evolution and the origin of vertebrates.</title>
        <authorList>
            <person name="Hara Y"/>
            <person name="Yamaguchi K"/>
            <person name="Onimaru K"/>
            <person name="Kadota M"/>
            <person name="Koyanagi M"/>
            <person name="Keeley SD"/>
            <person name="Tatsumi K"/>
            <person name="Tanaka K"/>
            <person name="Motone F"/>
            <person name="Kageyama Y"/>
            <person name="Nozu R"/>
            <person name="Adachi N"/>
            <person name="Nishimura O"/>
            <person name="Nakagawa R"/>
            <person name="Tanegashima C"/>
            <person name="Kiyatake I"/>
            <person name="Matsumoto R"/>
            <person name="Murakumo K"/>
            <person name="Nishida K"/>
            <person name="Terakita A"/>
            <person name="Kuratani S"/>
            <person name="Sato K"/>
            <person name="Hyodo S Kuraku.S."/>
        </authorList>
    </citation>
    <scope>NUCLEOTIDE SEQUENCE [LARGE SCALE GENOMIC DNA]</scope>
</reference>
<dbReference type="AlphaFoldDB" id="A0A401QA10"/>
<comment type="caution">
    <text evidence="2">The sequence shown here is derived from an EMBL/GenBank/DDBJ whole genome shotgun (WGS) entry which is preliminary data.</text>
</comment>
<evidence type="ECO:0000313" key="2">
    <source>
        <dbReference type="EMBL" id="GCB82224.1"/>
    </source>
</evidence>
<gene>
    <name evidence="2" type="ORF">scyTo_0021560</name>
</gene>
<keyword evidence="1" id="KW-0175">Coiled coil</keyword>
<evidence type="ECO:0000256" key="1">
    <source>
        <dbReference type="SAM" id="Coils"/>
    </source>
</evidence>
<dbReference type="Proteomes" id="UP000288216">
    <property type="component" value="Unassembled WGS sequence"/>
</dbReference>
<feature type="coiled-coil region" evidence="1">
    <location>
        <begin position="68"/>
        <end position="102"/>
    </location>
</feature>
<evidence type="ECO:0000313" key="3">
    <source>
        <dbReference type="Proteomes" id="UP000288216"/>
    </source>
</evidence>
<feature type="non-terminal residue" evidence="2">
    <location>
        <position position="1"/>
    </location>
</feature>
<sequence length="223" mass="25263">ILQLLYRSPTDESRNWTRSVRESRILAESQTRIAMEIESIVREALATSNRSYAILSGIIEDNSIAGDITEAEDRLQTLQSKMEELTEEVEVVLREVKRLYASTQKAQRASHPLLQNHTELEPEGWDNFTTELKGLESALQTKEEQIEKLLLELEPRVKALSMGVETKELYSELLNRVKFAQATASASIQQAKRMKAEGRSLLKTLEGIVRCCCSPLTLEKLSN</sequence>
<keyword evidence="3" id="KW-1185">Reference proteome</keyword>
<proteinExistence type="predicted"/>
<accession>A0A401QA10</accession>